<evidence type="ECO:0000256" key="7">
    <source>
        <dbReference type="ARBA" id="ARBA00059420"/>
    </source>
</evidence>
<accession>A0A0J9RXR1</accession>
<keyword evidence="4" id="KW-0597">Phosphoprotein</keyword>
<evidence type="ECO:0000256" key="1">
    <source>
        <dbReference type="ARBA" id="ARBA00008861"/>
    </source>
</evidence>
<name>A0A0J9RXR1_DROSI</name>
<feature type="binding site" evidence="10">
    <location>
        <begin position="17"/>
        <end position="22"/>
    </location>
    <ligand>
        <name>substrate</name>
    </ligand>
</feature>
<dbReference type="InterPro" id="IPR013024">
    <property type="entry name" value="GGCT-like"/>
</dbReference>
<dbReference type="PANTHER" id="PTHR12935">
    <property type="entry name" value="GAMMA-GLUTAMYLCYCLOTRANSFERASE"/>
    <property type="match status" value="1"/>
</dbReference>
<comment type="catalytic activity">
    <reaction evidence="6">
        <text>an alpha-(gamma-L-glutamyl)-L-amino acid = 5-oxo-L-proline + an L-alpha-amino acid</text>
        <dbReference type="Rhea" id="RHEA:20505"/>
        <dbReference type="ChEBI" id="CHEBI:58402"/>
        <dbReference type="ChEBI" id="CHEBI:59869"/>
        <dbReference type="ChEBI" id="CHEBI:71304"/>
        <dbReference type="EC" id="4.3.2.9"/>
    </reaction>
    <physiologicalReaction direction="left-to-right" evidence="6">
        <dbReference type="Rhea" id="RHEA:20506"/>
    </physiologicalReaction>
</comment>
<dbReference type="CDD" id="cd06661">
    <property type="entry name" value="GGCT_like"/>
    <property type="match status" value="1"/>
</dbReference>
<dbReference type="AlphaFoldDB" id="A0A0J9RXR1"/>
<keyword evidence="11" id="KW-0808">Transferase</keyword>
<dbReference type="KEGG" id="dsi:Dsimw501_GD12344"/>
<dbReference type="InterPro" id="IPR036568">
    <property type="entry name" value="GGCT-like_sf"/>
</dbReference>
<keyword evidence="11" id="KW-0012">Acyltransferase</keyword>
<evidence type="ECO:0000256" key="5">
    <source>
        <dbReference type="ARBA" id="ARBA00023239"/>
    </source>
</evidence>
<feature type="active site" description="Proton acceptor" evidence="9">
    <location>
        <position position="92"/>
    </location>
</feature>
<reference evidence="11" key="3">
    <citation type="submission" date="2015-04" db="EMBL/GenBank/DDBJ databases">
        <authorList>
            <consortium name="FlyBase"/>
        </authorList>
    </citation>
    <scope>NUCLEOTIDE SEQUENCE</scope>
    <source>
        <strain evidence="11">W501</strain>
    </source>
</reference>
<comment type="function">
    <text evidence="7">Catalyzes the formation of 5-oxoproline from gamma-glutamyl dipeptides and may play a significant role in glutathione homeostasis. Induces release of cytochrome c from mitochondria with resultant induction of apoptosis.</text>
</comment>
<comment type="subunit">
    <text evidence="2">Homodimer.</text>
</comment>
<dbReference type="Gene3D" id="3.10.490.10">
    <property type="entry name" value="Gamma-glutamyl cyclotransferase-like"/>
    <property type="match status" value="1"/>
</dbReference>
<dbReference type="InterPro" id="IPR017939">
    <property type="entry name" value="G-Glutamylcylcotransferase"/>
</dbReference>
<dbReference type="GO" id="GO:0016746">
    <property type="term" value="F:acyltransferase activity"/>
    <property type="evidence" value="ECO:0007669"/>
    <property type="project" value="UniProtKB-KW"/>
</dbReference>
<dbReference type="EMBL" id="CM002912">
    <property type="protein sequence ID" value="KMZ00398.1"/>
    <property type="molecule type" value="Genomic_DNA"/>
</dbReference>
<reference evidence="11" key="2">
    <citation type="submission" date="2014-06" db="EMBL/GenBank/DDBJ databases">
        <authorList>
            <person name="Hu T."/>
            <person name="Eisen M.B."/>
            <person name="Thornton K.R."/>
            <person name="Andolfatto P."/>
        </authorList>
    </citation>
    <scope>NUCLEOTIDE SEQUENCE</scope>
    <source>
        <strain evidence="11">W501</strain>
    </source>
</reference>
<evidence type="ECO:0000256" key="6">
    <source>
        <dbReference type="ARBA" id="ARBA00050526"/>
    </source>
</evidence>
<dbReference type="EC" id="4.3.2.9" evidence="3"/>
<dbReference type="OrthoDB" id="2924818at2759"/>
<comment type="similarity">
    <text evidence="1">Belongs to the gamma-glutamylcyclotransferase family.</text>
</comment>
<dbReference type="Proteomes" id="UP000035880">
    <property type="component" value="Chromosome 3L"/>
</dbReference>
<evidence type="ECO:0000256" key="9">
    <source>
        <dbReference type="PIRSR" id="PIRSR617939-1"/>
    </source>
</evidence>
<evidence type="ECO:0000256" key="3">
    <source>
        <dbReference type="ARBA" id="ARBA00012346"/>
    </source>
</evidence>
<reference evidence="11" key="1">
    <citation type="journal article" date="2013" name="Genome Res.">
        <title>A second-generation assembly of the Drosophila simulans genome provides new insights into patterns of lineage-specific divergence.</title>
        <authorList>
            <person name="Hu T.T."/>
            <person name="Eisen M.B."/>
            <person name="Thornton K.R."/>
            <person name="Andolfatto P."/>
        </authorList>
    </citation>
    <scope>NUCLEOTIDE SEQUENCE [LARGE SCALE GENOMIC DNA]</scope>
    <source>
        <strain evidence="11">W501</strain>
    </source>
</reference>
<evidence type="ECO:0000256" key="4">
    <source>
        <dbReference type="ARBA" id="ARBA00022553"/>
    </source>
</evidence>
<gene>
    <name evidence="11" type="primary">Dsim\GD12344</name>
    <name evidence="11" type="ORF">Dsimw501_GD12344</name>
</gene>
<feature type="binding site" evidence="10">
    <location>
        <position position="149"/>
    </location>
    <ligand>
        <name>substrate</name>
    </ligand>
</feature>
<dbReference type="FunFam" id="3.10.490.10:FF:000007">
    <property type="entry name" value="Gamma-glutamylcyclotransferase"/>
    <property type="match status" value="1"/>
</dbReference>
<evidence type="ECO:0000256" key="2">
    <source>
        <dbReference type="ARBA" id="ARBA00011738"/>
    </source>
</evidence>
<organism evidence="11">
    <name type="scientific">Drosophila simulans</name>
    <name type="common">Fruit fly</name>
    <dbReference type="NCBI Taxonomy" id="7240"/>
    <lineage>
        <taxon>Eukaryota</taxon>
        <taxon>Metazoa</taxon>
        <taxon>Ecdysozoa</taxon>
        <taxon>Arthropoda</taxon>
        <taxon>Hexapoda</taxon>
        <taxon>Insecta</taxon>
        <taxon>Pterygota</taxon>
        <taxon>Neoptera</taxon>
        <taxon>Endopterygota</taxon>
        <taxon>Diptera</taxon>
        <taxon>Brachycera</taxon>
        <taxon>Muscomorpha</taxon>
        <taxon>Ephydroidea</taxon>
        <taxon>Drosophilidae</taxon>
        <taxon>Drosophila</taxon>
        <taxon>Sophophora</taxon>
    </lineage>
</organism>
<dbReference type="SUPFAM" id="SSF110857">
    <property type="entry name" value="Gamma-glutamyl cyclotransferase-like"/>
    <property type="match status" value="1"/>
</dbReference>
<dbReference type="Pfam" id="PF13772">
    <property type="entry name" value="AIG2_2"/>
    <property type="match status" value="1"/>
</dbReference>
<dbReference type="GO" id="GO:0003839">
    <property type="term" value="F:gamma-glutamylcyclotransferase activity"/>
    <property type="evidence" value="ECO:0007669"/>
    <property type="project" value="UniProtKB-EC"/>
</dbReference>
<sequence length="195" mass="21662">MNLKLQQLTTMATKFFYFGFGSNMLASRIHIQNPTAKRIGVGKLENFRLDFHTGSKNWQGAPATIVPTKGSHVYGAVWEIDMCNLKDLDDQESVPDGVYIPISVPVHLLNTDSSITCRAYHLTNQPQTDLHAGGGQKIIPLDRQPSQTYLKVLVKGATESGVPEDYIEWLRGIKHNGKQVAAMEAKLELDKVQLS</sequence>
<dbReference type="PANTHER" id="PTHR12935:SF0">
    <property type="entry name" value="GAMMA-GLUTAMYLCYCLOTRANSFERASE"/>
    <property type="match status" value="1"/>
</dbReference>
<keyword evidence="5" id="KW-0456">Lyase</keyword>
<evidence type="ECO:0000256" key="10">
    <source>
        <dbReference type="PIRSR" id="PIRSR617939-2"/>
    </source>
</evidence>
<evidence type="ECO:0000313" key="11">
    <source>
        <dbReference type="EMBL" id="KMZ00398.1"/>
    </source>
</evidence>
<protein>
    <recommendedName>
        <fullName evidence="8">Gamma-glutamylcyclotransferase</fullName>
        <ecNumber evidence="3">4.3.2.9</ecNumber>
    </recommendedName>
</protein>
<dbReference type="Bgee" id="FBgn0184076">
    <property type="expression patterns" value="Expressed in embryo and 3 other cell types or tissues"/>
</dbReference>
<evidence type="ECO:0000256" key="8">
    <source>
        <dbReference type="ARBA" id="ARBA00074629"/>
    </source>
</evidence>
<proteinExistence type="inferred from homology"/>